<evidence type="ECO:0000313" key="5">
    <source>
        <dbReference type="Proteomes" id="UP000297280"/>
    </source>
</evidence>
<feature type="region of interest" description="Disordered" evidence="1">
    <location>
        <begin position="373"/>
        <end position="397"/>
    </location>
</feature>
<feature type="transmembrane region" description="Helical" evidence="2">
    <location>
        <begin position="253"/>
        <end position="276"/>
    </location>
</feature>
<feature type="region of interest" description="Disordered" evidence="1">
    <location>
        <begin position="122"/>
        <end position="247"/>
    </location>
</feature>
<dbReference type="PROSITE" id="PS51212">
    <property type="entry name" value="WSC"/>
    <property type="match status" value="1"/>
</dbReference>
<keyword evidence="2" id="KW-1133">Transmembrane helix</keyword>
<proteinExistence type="predicted"/>
<name>A0A4Z1KQA8_9HELO</name>
<comment type="caution">
    <text evidence="4">The sequence shown here is derived from an EMBL/GenBank/DDBJ whole genome shotgun (WGS) entry which is preliminary data.</text>
</comment>
<feature type="compositionally biased region" description="Low complexity" evidence="1">
    <location>
        <begin position="223"/>
        <end position="243"/>
    </location>
</feature>
<keyword evidence="5" id="KW-1185">Reference proteome</keyword>
<feature type="compositionally biased region" description="Low complexity" evidence="1">
    <location>
        <begin position="123"/>
        <end position="211"/>
    </location>
</feature>
<evidence type="ECO:0000256" key="1">
    <source>
        <dbReference type="SAM" id="MobiDB-lite"/>
    </source>
</evidence>
<dbReference type="PANTHER" id="PTHR16861">
    <property type="entry name" value="GLYCOPROTEIN 38"/>
    <property type="match status" value="1"/>
</dbReference>
<reference evidence="4 5" key="1">
    <citation type="submission" date="2017-12" db="EMBL/GenBank/DDBJ databases">
        <title>Comparative genomics of Botrytis spp.</title>
        <authorList>
            <person name="Valero-Jimenez C.A."/>
            <person name="Tapia P."/>
            <person name="Veloso J."/>
            <person name="Silva-Moreno E."/>
            <person name="Staats M."/>
            <person name="Valdes J.H."/>
            <person name="Van Kan J.A.L."/>
        </authorList>
    </citation>
    <scope>NUCLEOTIDE SEQUENCE [LARGE SCALE GENOMIC DNA]</scope>
    <source>
        <strain evidence="4 5">MUCL3349</strain>
    </source>
</reference>
<evidence type="ECO:0000259" key="3">
    <source>
        <dbReference type="PROSITE" id="PS51212"/>
    </source>
</evidence>
<keyword evidence="2" id="KW-0472">Membrane</keyword>
<evidence type="ECO:0000256" key="2">
    <source>
        <dbReference type="SAM" id="Phobius"/>
    </source>
</evidence>
<dbReference type="AlphaFoldDB" id="A0A4Z1KQA8"/>
<dbReference type="Pfam" id="PF01822">
    <property type="entry name" value="WSC"/>
    <property type="match status" value="1"/>
</dbReference>
<dbReference type="SMART" id="SM00321">
    <property type="entry name" value="WSC"/>
    <property type="match status" value="1"/>
</dbReference>
<dbReference type="Proteomes" id="UP000297280">
    <property type="component" value="Unassembled WGS sequence"/>
</dbReference>
<keyword evidence="2" id="KW-0812">Transmembrane</keyword>
<dbReference type="EMBL" id="PQXO01000205">
    <property type="protein sequence ID" value="TGO87756.1"/>
    <property type="molecule type" value="Genomic_DNA"/>
</dbReference>
<dbReference type="STRING" id="87229.A0A4Z1KQA8"/>
<accession>A0A4Z1KQA8</accession>
<feature type="domain" description="WSC" evidence="3">
    <location>
        <begin position="27"/>
        <end position="112"/>
    </location>
</feature>
<protein>
    <recommendedName>
        <fullName evidence="3">WSC domain-containing protein</fullName>
    </recommendedName>
</protein>
<dbReference type="InterPro" id="IPR002889">
    <property type="entry name" value="WSC_carb-bd"/>
</dbReference>
<organism evidence="4 5">
    <name type="scientific">Botrytis porri</name>
    <dbReference type="NCBI Taxonomy" id="87229"/>
    <lineage>
        <taxon>Eukaryota</taxon>
        <taxon>Fungi</taxon>
        <taxon>Dikarya</taxon>
        <taxon>Ascomycota</taxon>
        <taxon>Pezizomycotina</taxon>
        <taxon>Leotiomycetes</taxon>
        <taxon>Helotiales</taxon>
        <taxon>Sclerotiniaceae</taxon>
        <taxon>Botrytis</taxon>
    </lineage>
</organism>
<gene>
    <name evidence="4" type="ORF">BPOR_0205g00010</name>
</gene>
<sequence>MFYSLQDSYRLGLVAIYLFAFFKHVQGISMEYCSTLNTGSGSANSSIYQSDGLCHDFCLDEYAFAVVQGSECWCSNYVPGTTSSTSNCNTPCPGYPDDTCGGDGLYGYMSLTLSPSGTRGAATISSTISSTSTSTSSDKVTTSTSSPEPEPVTTSSSTAEATSSTIVQPKTTSSTSSTEASTTSTIPPTTVAAQRSSSSTSGSTSSTWTPTPVISLETITGQVRTVTVTPTAPPNSSSDSSASKGDGGLTTGAAVGLTIGLVALIAIIAGVTYFCIRKRRQEKAEKYAAVNSRRESLAGVGVGGPIPSRTMRENSRYVLGTDGKRVIETWEPELNTPGSRRSQLMPVDPRLDPFAAVYQRGDNRSRESINTIRDDHDYSRRVHQQGPILRAVNPDPD</sequence>
<evidence type="ECO:0000313" key="4">
    <source>
        <dbReference type="EMBL" id="TGO87756.1"/>
    </source>
</evidence>
<dbReference type="PANTHER" id="PTHR16861:SF9">
    <property type="entry name" value="CELL WALL INTEGRITY AND STRESS RESPONSE COMPONENT 1"/>
    <property type="match status" value="1"/>
</dbReference>